<feature type="domain" description="Porin" evidence="11">
    <location>
        <begin position="23"/>
        <end position="318"/>
    </location>
</feature>
<evidence type="ECO:0000256" key="8">
    <source>
        <dbReference type="ARBA" id="ARBA00023114"/>
    </source>
</evidence>
<organism evidence="12 13">
    <name type="scientific">Shewanella decolorationis</name>
    <dbReference type="NCBI Taxonomy" id="256839"/>
    <lineage>
        <taxon>Bacteria</taxon>
        <taxon>Pseudomonadati</taxon>
        <taxon>Pseudomonadota</taxon>
        <taxon>Gammaproteobacteria</taxon>
        <taxon>Alteromonadales</taxon>
        <taxon>Shewanellaceae</taxon>
        <taxon>Shewanella</taxon>
    </lineage>
</organism>
<dbReference type="Gene3D" id="2.40.160.10">
    <property type="entry name" value="Porin"/>
    <property type="match status" value="1"/>
</dbReference>
<dbReference type="InterPro" id="IPR002299">
    <property type="entry name" value="Porin_Neis"/>
</dbReference>
<keyword evidence="8" id="KW-0626">Porin</keyword>
<protein>
    <submittedName>
        <fullName evidence="12">Porin</fullName>
    </submittedName>
</protein>
<comment type="subunit">
    <text evidence="2">Homotrimer.</text>
</comment>
<dbReference type="GO" id="GO:0006811">
    <property type="term" value="P:monoatomic ion transport"/>
    <property type="evidence" value="ECO:0007669"/>
    <property type="project" value="UniProtKB-KW"/>
</dbReference>
<dbReference type="InterPro" id="IPR033900">
    <property type="entry name" value="Gram_neg_porin_domain"/>
</dbReference>
<dbReference type="GO" id="GO:0046930">
    <property type="term" value="C:pore complex"/>
    <property type="evidence" value="ECO:0007669"/>
    <property type="project" value="UniProtKB-KW"/>
</dbReference>
<dbReference type="CDD" id="cd00342">
    <property type="entry name" value="gram_neg_porins"/>
    <property type="match status" value="1"/>
</dbReference>
<evidence type="ECO:0000256" key="2">
    <source>
        <dbReference type="ARBA" id="ARBA00011233"/>
    </source>
</evidence>
<evidence type="ECO:0000256" key="4">
    <source>
        <dbReference type="ARBA" id="ARBA00022452"/>
    </source>
</evidence>
<dbReference type="GO" id="GO:0009279">
    <property type="term" value="C:cell outer membrane"/>
    <property type="evidence" value="ECO:0007669"/>
    <property type="project" value="UniProtKB-SubCell"/>
</dbReference>
<dbReference type="SUPFAM" id="SSF56935">
    <property type="entry name" value="Porins"/>
    <property type="match status" value="1"/>
</dbReference>
<keyword evidence="3" id="KW-0813">Transport</keyword>
<proteinExistence type="predicted"/>
<evidence type="ECO:0000256" key="6">
    <source>
        <dbReference type="ARBA" id="ARBA00022729"/>
    </source>
</evidence>
<dbReference type="PRINTS" id="PR00184">
    <property type="entry name" value="NEISSPPORIN"/>
</dbReference>
<dbReference type="InterPro" id="IPR023614">
    <property type="entry name" value="Porin_dom_sf"/>
</dbReference>
<accession>A0A5B8QVH3</accession>
<gene>
    <name evidence="12" type="ORF">D0436_05340</name>
</gene>
<dbReference type="PANTHER" id="PTHR34501">
    <property type="entry name" value="PROTEIN YDDL-RELATED"/>
    <property type="match status" value="1"/>
</dbReference>
<evidence type="ECO:0000259" key="11">
    <source>
        <dbReference type="Pfam" id="PF13609"/>
    </source>
</evidence>
<dbReference type="InterPro" id="IPR050298">
    <property type="entry name" value="Gram-neg_bact_OMP"/>
</dbReference>
<evidence type="ECO:0000256" key="10">
    <source>
        <dbReference type="ARBA" id="ARBA00023237"/>
    </source>
</evidence>
<keyword evidence="4" id="KW-1134">Transmembrane beta strand</keyword>
<dbReference type="Proteomes" id="UP000321124">
    <property type="component" value="Chromosome"/>
</dbReference>
<dbReference type="RefSeq" id="WP_208661735.1">
    <property type="nucleotide sequence ID" value="NZ_CP031775.2"/>
</dbReference>
<keyword evidence="10" id="KW-0998">Cell outer membrane</keyword>
<evidence type="ECO:0000256" key="3">
    <source>
        <dbReference type="ARBA" id="ARBA00022448"/>
    </source>
</evidence>
<evidence type="ECO:0000256" key="9">
    <source>
        <dbReference type="ARBA" id="ARBA00023136"/>
    </source>
</evidence>
<evidence type="ECO:0000313" key="12">
    <source>
        <dbReference type="EMBL" id="QDZ89947.1"/>
    </source>
</evidence>
<keyword evidence="6" id="KW-0732">Signal</keyword>
<reference evidence="12 13" key="1">
    <citation type="journal article" date="2019" name="Ecotoxicol. Environ. Saf.">
        <title>Microbial characterization of heavy metal resistant bacterial strains isolated from an electroplating wastewater treatment plant.</title>
        <authorList>
            <person name="Cai X."/>
            <person name="Zheng X."/>
            <person name="Zhang D."/>
            <person name="Iqbal W."/>
            <person name="Liu C."/>
            <person name="Yang B."/>
            <person name="Zhao X."/>
            <person name="Lu X."/>
            <person name="Mao Y."/>
        </authorList>
    </citation>
    <scope>NUCLEOTIDE SEQUENCE [LARGE SCALE GENOMIC DNA]</scope>
    <source>
        <strain evidence="12 13">Ni1-3</strain>
    </source>
</reference>
<keyword evidence="9" id="KW-0472">Membrane</keyword>
<sequence>MKQTKYFIPVAMLFCSTQVLSEPLDFYGRLWLGVANSSHGISGNEKVDGFSLENYASYVGLKGDYEVYDDFSLIYKFEAGIESFDNDDSNIFKPRNSYLGFKVKYGIIVFGRNDTVFKTSEGKVDLFNITSSDMNMIIAGNDRLGDLVTINSAKFAGISLGVTYAFEDDFNQKNPTLSDNQNNYALSLVYGDPSFKKGNTYFSVAYADGLNSLDATRVVAGASISSVKIGAIYQHSKSTIYENVKGNSYLLSMSVPFKKYDFKLQYLSDDAGLGKITKNAGADLKTLEDSDASQYSIGVDYNLAKKLTFGAAVSYFDGRYVDSKGEKDFNDTLITFSTKYLF</sequence>
<dbReference type="AlphaFoldDB" id="A0A5B8QVH3"/>
<comment type="subcellular location">
    <subcellularLocation>
        <location evidence="1">Cell outer membrane</location>
        <topology evidence="1">Multi-pass membrane protein</topology>
    </subcellularLocation>
</comment>
<evidence type="ECO:0000313" key="13">
    <source>
        <dbReference type="Proteomes" id="UP000321124"/>
    </source>
</evidence>
<dbReference type="PANTHER" id="PTHR34501:SF9">
    <property type="entry name" value="MAJOR OUTER MEMBRANE PROTEIN P.IA"/>
    <property type="match status" value="1"/>
</dbReference>
<keyword evidence="7" id="KW-0406">Ion transport</keyword>
<evidence type="ECO:0000256" key="7">
    <source>
        <dbReference type="ARBA" id="ARBA00023065"/>
    </source>
</evidence>
<dbReference type="GO" id="GO:0015288">
    <property type="term" value="F:porin activity"/>
    <property type="evidence" value="ECO:0007669"/>
    <property type="project" value="UniProtKB-KW"/>
</dbReference>
<dbReference type="Pfam" id="PF13609">
    <property type="entry name" value="Porin_4"/>
    <property type="match status" value="1"/>
</dbReference>
<dbReference type="EMBL" id="CP031775">
    <property type="protein sequence ID" value="QDZ89947.1"/>
    <property type="molecule type" value="Genomic_DNA"/>
</dbReference>
<evidence type="ECO:0000256" key="1">
    <source>
        <dbReference type="ARBA" id="ARBA00004571"/>
    </source>
</evidence>
<keyword evidence="5" id="KW-0812">Transmembrane</keyword>
<evidence type="ECO:0000256" key="5">
    <source>
        <dbReference type="ARBA" id="ARBA00022692"/>
    </source>
</evidence>
<dbReference type="KEGG" id="sdeo:D0436_05340"/>
<name>A0A5B8QVH3_9GAMM</name>